<protein>
    <submittedName>
        <fullName evidence="1">Uncharacterized protein</fullName>
    </submittedName>
</protein>
<evidence type="ECO:0000313" key="1">
    <source>
        <dbReference type="EMBL" id="TFB03983.1"/>
    </source>
</evidence>
<dbReference type="Proteomes" id="UP001642720">
    <property type="component" value="Unassembled WGS sequence"/>
</dbReference>
<comment type="caution">
    <text evidence="1">The sequence shown here is derived from an EMBL/GenBank/DDBJ whole genome shotgun (WGS) entry which is preliminary data.</text>
</comment>
<keyword evidence="2" id="KW-1185">Reference proteome</keyword>
<gene>
    <name evidence="1" type="ORF">CCMA1212_003526</name>
</gene>
<dbReference type="RefSeq" id="XP_073560184.1">
    <property type="nucleotide sequence ID" value="XM_073700871.1"/>
</dbReference>
<sequence length="231" mass="23702">MMRQEDLLDALFCDNQHLQRIADLDVTLHSAVKGILDKRLDLWPRQGAALPLLQFVALSAAGDVLVLEVDLVVQEGHDQAARSTAGSALLPLVASNRVVGVDRTLALLVEAAEHGMCVVWEESLLVENGGQPLGTGVERHGLAVSVAVNLADGVQTIAQSLAIGGKSTDGQDDGGIFLGGSGATDLEDLGRHSGVDAVAAGVTGIARHDGEVGAGNGKRRAAIVGVAATMG</sequence>
<dbReference type="EMBL" id="PPTA01000004">
    <property type="protein sequence ID" value="TFB03983.1"/>
    <property type="molecule type" value="Genomic_DNA"/>
</dbReference>
<proteinExistence type="predicted"/>
<organism evidence="1 2">
    <name type="scientific">Trichoderma ghanense</name>
    <dbReference type="NCBI Taxonomy" id="65468"/>
    <lineage>
        <taxon>Eukaryota</taxon>
        <taxon>Fungi</taxon>
        <taxon>Dikarya</taxon>
        <taxon>Ascomycota</taxon>
        <taxon>Pezizomycotina</taxon>
        <taxon>Sordariomycetes</taxon>
        <taxon>Hypocreomycetidae</taxon>
        <taxon>Hypocreales</taxon>
        <taxon>Hypocreaceae</taxon>
        <taxon>Trichoderma</taxon>
    </lineage>
</organism>
<dbReference type="GeneID" id="300575321"/>
<reference evidence="1 2" key="1">
    <citation type="submission" date="2018-01" db="EMBL/GenBank/DDBJ databases">
        <title>Genome characterization of the sugarcane-associated fungus Trichoderma ghanense CCMA-1212 and their application in lignocelulose bioconversion.</title>
        <authorList>
            <person name="Steindorff A.S."/>
            <person name="Mendes T.D."/>
            <person name="Vilela E.S.D."/>
            <person name="Rodrigues D.S."/>
            <person name="Formighieri E.F."/>
            <person name="Melo I.S."/>
            <person name="Favaro L.C.L."/>
        </authorList>
    </citation>
    <scope>NUCLEOTIDE SEQUENCE [LARGE SCALE GENOMIC DNA]</scope>
    <source>
        <strain evidence="1 2">CCMA-1212</strain>
    </source>
</reference>
<evidence type="ECO:0000313" key="2">
    <source>
        <dbReference type="Proteomes" id="UP001642720"/>
    </source>
</evidence>
<accession>A0ABY2H6X5</accession>
<name>A0ABY2H6X5_9HYPO</name>